<dbReference type="EMBL" id="OU896716">
    <property type="protein sequence ID" value="CAG9814153.1"/>
    <property type="molecule type" value="Genomic_DNA"/>
</dbReference>
<sequence>MDRKDLKIMKKEFNYLNDETFSLLTKKGVFPYDYIDCLEKLNDTKLPPRESFYNKLNDHHISEEQYAHAQNVWSAFKISDLGTYSDIYLKTDVLLLADVFENFRKKCIASHGLDSAWYYTMPGYTWDAMLKYTKCKLELLNDVDEIMFIERAIRGGISVCSSRYAEANNLHMSDFDPKDPSKYLMYLDVNNLYGWAMSEYLPFGGFSWVDDVENFDVMAIADNAPEGSCLLLCDWKN</sequence>
<dbReference type="PANTHER" id="PTHR31511">
    <property type="entry name" value="PROTEIN CBG23764"/>
    <property type="match status" value="1"/>
</dbReference>
<evidence type="ECO:0000256" key="4">
    <source>
        <dbReference type="ARBA" id="ARBA00022695"/>
    </source>
</evidence>
<dbReference type="InterPro" id="IPR004868">
    <property type="entry name" value="DNA-dir_DNA_pol_B_mt/vir"/>
</dbReference>
<dbReference type="Proteomes" id="UP001153737">
    <property type="component" value="Chromosome 10"/>
</dbReference>
<keyword evidence="3" id="KW-0808">Transferase</keyword>
<dbReference type="GO" id="GO:0006260">
    <property type="term" value="P:DNA replication"/>
    <property type="evidence" value="ECO:0007669"/>
    <property type="project" value="UniProtKB-KW"/>
</dbReference>
<evidence type="ECO:0000256" key="6">
    <source>
        <dbReference type="ARBA" id="ARBA00022932"/>
    </source>
</evidence>
<evidence type="ECO:0000256" key="3">
    <source>
        <dbReference type="ARBA" id="ARBA00022679"/>
    </source>
</evidence>
<proteinExistence type="inferred from homology"/>
<keyword evidence="11" id="KW-1185">Reference proteome</keyword>
<evidence type="ECO:0000313" key="10">
    <source>
        <dbReference type="EMBL" id="CAG9814153.1"/>
    </source>
</evidence>
<evidence type="ECO:0000313" key="11">
    <source>
        <dbReference type="Proteomes" id="UP001153737"/>
    </source>
</evidence>
<evidence type="ECO:0000259" key="9">
    <source>
        <dbReference type="Pfam" id="PF03175"/>
    </source>
</evidence>
<evidence type="ECO:0000256" key="2">
    <source>
        <dbReference type="ARBA" id="ARBA00012417"/>
    </source>
</evidence>
<dbReference type="Pfam" id="PF03175">
    <property type="entry name" value="DNA_pol_B_2"/>
    <property type="match status" value="1"/>
</dbReference>
<comment type="similarity">
    <text evidence="1">Belongs to the DNA polymerase type-B family.</text>
</comment>
<dbReference type="EC" id="2.7.7.7" evidence="2"/>
<dbReference type="InterPro" id="IPR043502">
    <property type="entry name" value="DNA/RNA_pol_sf"/>
</dbReference>
<accession>A0A9N9SBN3</accession>
<keyword evidence="6" id="KW-0239">DNA-directed DNA polymerase</keyword>
<feature type="domain" description="DNA-directed DNA polymerase family B mitochondria/virus" evidence="9">
    <location>
        <begin position="20"/>
        <end position="211"/>
    </location>
</feature>
<gene>
    <name evidence="10" type="ORF">PHAECO_LOCUS1604</name>
</gene>
<evidence type="ECO:0000256" key="7">
    <source>
        <dbReference type="ARBA" id="ARBA00023125"/>
    </source>
</evidence>
<evidence type="ECO:0000256" key="5">
    <source>
        <dbReference type="ARBA" id="ARBA00022705"/>
    </source>
</evidence>
<dbReference type="OrthoDB" id="414982at2759"/>
<evidence type="ECO:0000256" key="8">
    <source>
        <dbReference type="ARBA" id="ARBA00049244"/>
    </source>
</evidence>
<keyword evidence="7" id="KW-0238">DNA-binding</keyword>
<reference evidence="10" key="1">
    <citation type="submission" date="2022-01" db="EMBL/GenBank/DDBJ databases">
        <authorList>
            <person name="King R."/>
        </authorList>
    </citation>
    <scope>NUCLEOTIDE SEQUENCE</scope>
</reference>
<dbReference type="SUPFAM" id="SSF56672">
    <property type="entry name" value="DNA/RNA polymerases"/>
    <property type="match status" value="1"/>
</dbReference>
<evidence type="ECO:0000256" key="1">
    <source>
        <dbReference type="ARBA" id="ARBA00005755"/>
    </source>
</evidence>
<dbReference type="AlphaFoldDB" id="A0A9N9SBN3"/>
<keyword evidence="4" id="KW-0548">Nucleotidyltransferase</keyword>
<dbReference type="GO" id="GO:0000166">
    <property type="term" value="F:nucleotide binding"/>
    <property type="evidence" value="ECO:0007669"/>
    <property type="project" value="InterPro"/>
</dbReference>
<comment type="catalytic activity">
    <reaction evidence="8">
        <text>DNA(n) + a 2'-deoxyribonucleoside 5'-triphosphate = DNA(n+1) + diphosphate</text>
        <dbReference type="Rhea" id="RHEA:22508"/>
        <dbReference type="Rhea" id="RHEA-COMP:17339"/>
        <dbReference type="Rhea" id="RHEA-COMP:17340"/>
        <dbReference type="ChEBI" id="CHEBI:33019"/>
        <dbReference type="ChEBI" id="CHEBI:61560"/>
        <dbReference type="ChEBI" id="CHEBI:173112"/>
        <dbReference type="EC" id="2.7.7.7"/>
    </reaction>
</comment>
<keyword evidence="5" id="KW-0235">DNA replication</keyword>
<dbReference type="PANTHER" id="PTHR31511:SF12">
    <property type="entry name" value="RHO TERMINATION FACTOR N-TERMINAL DOMAIN-CONTAINING PROTEIN"/>
    <property type="match status" value="1"/>
</dbReference>
<dbReference type="GO" id="GO:0003887">
    <property type="term" value="F:DNA-directed DNA polymerase activity"/>
    <property type="evidence" value="ECO:0007669"/>
    <property type="project" value="UniProtKB-KW"/>
</dbReference>
<dbReference type="GO" id="GO:0003677">
    <property type="term" value="F:DNA binding"/>
    <property type="evidence" value="ECO:0007669"/>
    <property type="project" value="UniProtKB-KW"/>
</dbReference>
<organism evidence="10 11">
    <name type="scientific">Phaedon cochleariae</name>
    <name type="common">Mustard beetle</name>
    <dbReference type="NCBI Taxonomy" id="80249"/>
    <lineage>
        <taxon>Eukaryota</taxon>
        <taxon>Metazoa</taxon>
        <taxon>Ecdysozoa</taxon>
        <taxon>Arthropoda</taxon>
        <taxon>Hexapoda</taxon>
        <taxon>Insecta</taxon>
        <taxon>Pterygota</taxon>
        <taxon>Neoptera</taxon>
        <taxon>Endopterygota</taxon>
        <taxon>Coleoptera</taxon>
        <taxon>Polyphaga</taxon>
        <taxon>Cucujiformia</taxon>
        <taxon>Chrysomeloidea</taxon>
        <taxon>Chrysomelidae</taxon>
        <taxon>Chrysomelinae</taxon>
        <taxon>Chrysomelini</taxon>
        <taxon>Phaedon</taxon>
    </lineage>
</organism>
<reference evidence="10" key="2">
    <citation type="submission" date="2022-10" db="EMBL/GenBank/DDBJ databases">
        <authorList>
            <consortium name="ENA_rothamsted_submissions"/>
            <consortium name="culmorum"/>
            <person name="King R."/>
        </authorList>
    </citation>
    <scope>NUCLEOTIDE SEQUENCE</scope>
</reference>
<protein>
    <recommendedName>
        <fullName evidence="2">DNA-directed DNA polymerase</fullName>
        <ecNumber evidence="2">2.7.7.7</ecNumber>
    </recommendedName>
</protein>
<name>A0A9N9SBN3_PHACE</name>